<dbReference type="InterPro" id="IPR051620">
    <property type="entry name" value="ORF904-like_C"/>
</dbReference>
<reference evidence="3" key="1">
    <citation type="submission" date="2022-12" db="EMBL/GenBank/DDBJ databases">
        <title>New Phytohabitans aurantiacus sp. RD004123 nov., an actinomycete isolated from soil.</title>
        <authorList>
            <person name="Triningsih D.W."/>
            <person name="Harunari E."/>
            <person name="Igarashi Y."/>
        </authorList>
    </citation>
    <scope>NUCLEOTIDE SEQUENCE</scope>
    <source>
        <strain evidence="3">RD004123</strain>
    </source>
</reference>
<name>A0ABQ5QSB7_9ACTN</name>
<gene>
    <name evidence="3" type="ORF">Pa4123_24040</name>
</gene>
<dbReference type="EMBL" id="BSDI01000009">
    <property type="protein sequence ID" value="GLH97129.1"/>
    <property type="molecule type" value="Genomic_DNA"/>
</dbReference>
<dbReference type="Pfam" id="PF09250">
    <property type="entry name" value="Prim-Pol"/>
    <property type="match status" value="1"/>
</dbReference>
<dbReference type="InterPro" id="IPR015330">
    <property type="entry name" value="DNA_primase/pol_bifunc_N"/>
</dbReference>
<dbReference type="SMART" id="SM00943">
    <property type="entry name" value="Prim-Pol"/>
    <property type="match status" value="1"/>
</dbReference>
<dbReference type="PANTHER" id="PTHR35372">
    <property type="entry name" value="ATP BINDING PROTEIN-RELATED"/>
    <property type="match status" value="1"/>
</dbReference>
<dbReference type="Proteomes" id="UP001144280">
    <property type="component" value="Unassembled WGS sequence"/>
</dbReference>
<accession>A0ABQ5QSB7</accession>
<keyword evidence="1" id="KW-0378">Hydrolase</keyword>
<dbReference type="RefSeq" id="WP_281894725.1">
    <property type="nucleotide sequence ID" value="NZ_BSDI01000009.1"/>
</dbReference>
<feature type="domain" description="DNA primase/polymerase bifunctional N-terminal" evidence="2">
    <location>
        <begin position="8"/>
        <end position="193"/>
    </location>
</feature>
<evidence type="ECO:0000313" key="4">
    <source>
        <dbReference type="Proteomes" id="UP001144280"/>
    </source>
</evidence>
<dbReference type="CDD" id="cd04859">
    <property type="entry name" value="Prim_Pol"/>
    <property type="match status" value="1"/>
</dbReference>
<evidence type="ECO:0000259" key="2">
    <source>
        <dbReference type="SMART" id="SM00943"/>
    </source>
</evidence>
<dbReference type="PANTHER" id="PTHR35372:SF2">
    <property type="entry name" value="SF3 HELICASE DOMAIN-CONTAINING PROTEIN"/>
    <property type="match status" value="1"/>
</dbReference>
<protein>
    <recommendedName>
        <fullName evidence="2">DNA primase/polymerase bifunctional N-terminal domain-containing protein</fullName>
    </recommendedName>
</protein>
<organism evidence="3 4">
    <name type="scientific">Phytohabitans aurantiacus</name>
    <dbReference type="NCBI Taxonomy" id="3016789"/>
    <lineage>
        <taxon>Bacteria</taxon>
        <taxon>Bacillati</taxon>
        <taxon>Actinomycetota</taxon>
        <taxon>Actinomycetes</taxon>
        <taxon>Micromonosporales</taxon>
        <taxon>Micromonosporaceae</taxon>
    </lineage>
</organism>
<dbReference type="SUPFAM" id="SSF56747">
    <property type="entry name" value="Prim-pol domain"/>
    <property type="match status" value="1"/>
</dbReference>
<evidence type="ECO:0000256" key="1">
    <source>
        <dbReference type="ARBA" id="ARBA00022801"/>
    </source>
</evidence>
<comment type="caution">
    <text evidence="3">The sequence shown here is derived from an EMBL/GenBank/DDBJ whole genome shotgun (WGS) entry which is preliminary data.</text>
</comment>
<keyword evidence="4" id="KW-1185">Reference proteome</keyword>
<evidence type="ECO:0000313" key="3">
    <source>
        <dbReference type="EMBL" id="GLH97129.1"/>
    </source>
</evidence>
<sequence>MPDLLTAALDHAARGWHVFPLRPNDKRPAFPDHPEDACTGSDPRCRTAGRHVGWEERATVDPARITRAWSAGRWGIGIACGPSGLLVVDLDRPKTAGGPDGIEVFGTLCEQHHVADAWTTYTVRTGSGGLHLYYRHPPAGPRLRNTQGDRGGLGPAVDTRGHGGYVVAAGSTVAGRGYEVDGETDPAPLPGWLATLLRPAPPAPRRAVVLDLGTGRRAAYVRAAIERETALVADAAKGERNHLLYTAAVALGQLVAGGALTEHDATTALTDAAGRAGLSPTETARTIRSGLRAGAKSPRSVAA</sequence>
<proteinExistence type="predicted"/>